<organism evidence="4 5">
    <name type="scientific">Flavobacterium supellecticarium</name>
    <dbReference type="NCBI Taxonomy" id="2565924"/>
    <lineage>
        <taxon>Bacteria</taxon>
        <taxon>Pseudomonadati</taxon>
        <taxon>Bacteroidota</taxon>
        <taxon>Flavobacteriia</taxon>
        <taxon>Flavobacteriales</taxon>
        <taxon>Flavobacteriaceae</taxon>
        <taxon>Flavobacterium</taxon>
    </lineage>
</organism>
<dbReference type="Proteomes" id="UP000307507">
    <property type="component" value="Unassembled WGS sequence"/>
</dbReference>
<protein>
    <submittedName>
        <fullName evidence="4">T9SS type A sorting domain-containing protein</fullName>
    </submittedName>
</protein>
<comment type="caution">
    <text evidence="4">The sequence shown here is derived from an EMBL/GenBank/DDBJ whole genome shotgun (WGS) entry which is preliminary data.</text>
</comment>
<evidence type="ECO:0000313" key="5">
    <source>
        <dbReference type="Proteomes" id="UP000307507"/>
    </source>
</evidence>
<evidence type="ECO:0000259" key="3">
    <source>
        <dbReference type="Pfam" id="PF18962"/>
    </source>
</evidence>
<reference evidence="4 5" key="1">
    <citation type="submission" date="2019-04" db="EMBL/GenBank/DDBJ databases">
        <title>Flavobacterium sp. nov. isolated from construction timber.</title>
        <authorList>
            <person name="Lin S.-Y."/>
            <person name="Chang C.-T."/>
            <person name="Young C.-C."/>
        </authorList>
    </citation>
    <scope>NUCLEOTIDE SEQUENCE [LARGE SCALE GENOMIC DNA]</scope>
    <source>
        <strain evidence="4 5">CC-CTC003</strain>
    </source>
</reference>
<keyword evidence="1 2" id="KW-0732">Signal</keyword>
<accession>A0A4S3ZVQ5</accession>
<evidence type="ECO:0000256" key="2">
    <source>
        <dbReference type="SAM" id="SignalP"/>
    </source>
</evidence>
<feature type="signal peptide" evidence="2">
    <location>
        <begin position="1"/>
        <end position="24"/>
    </location>
</feature>
<sequence length="305" mass="33799">MKIKKVKNWVALCCSLFVVNLLNAQEKVIFSTLDDVKKLDDFAASISTVSNTQKRVLTDNYFLSKRSKISRFNFVGQIGLIAPGDMSQIKGVHVFIFKDIFEKVDGKHEKIPFSGTSLAHFYLDNANAGLLKKVEKEKIIISVDLDLAGKELILESGSYWIAFAPVITTDGLPADSVWYWYEGDGASYYVRKWNNGDTEWGPVRGGSPRSMAFSIEGKEVVLGISELDMQTAVITVYPNPSCDIFKIATPKEKEIVGVRVYNGSGEIVLKDSSEIIDLSSSPKGIYLLTVTCNDGTQVCEKLIKI</sequence>
<evidence type="ECO:0000313" key="4">
    <source>
        <dbReference type="EMBL" id="THF49863.1"/>
    </source>
</evidence>
<feature type="domain" description="Secretion system C-terminal sorting" evidence="3">
    <location>
        <begin position="236"/>
        <end position="303"/>
    </location>
</feature>
<dbReference type="InterPro" id="IPR026444">
    <property type="entry name" value="Secre_tail"/>
</dbReference>
<dbReference type="EMBL" id="SSNZ01000004">
    <property type="protein sequence ID" value="THF49863.1"/>
    <property type="molecule type" value="Genomic_DNA"/>
</dbReference>
<keyword evidence="5" id="KW-1185">Reference proteome</keyword>
<dbReference type="RefSeq" id="WP_136403272.1">
    <property type="nucleotide sequence ID" value="NZ_SSNZ01000004.1"/>
</dbReference>
<dbReference type="OrthoDB" id="9803461at2"/>
<gene>
    <name evidence="4" type="ORF">E6C50_10950</name>
</gene>
<feature type="chain" id="PRO_5020268550" evidence="2">
    <location>
        <begin position="25"/>
        <end position="305"/>
    </location>
</feature>
<dbReference type="NCBIfam" id="TIGR04183">
    <property type="entry name" value="Por_Secre_tail"/>
    <property type="match status" value="1"/>
</dbReference>
<dbReference type="AlphaFoldDB" id="A0A4S3ZVQ5"/>
<dbReference type="Pfam" id="PF18962">
    <property type="entry name" value="Por_Secre_tail"/>
    <property type="match status" value="1"/>
</dbReference>
<proteinExistence type="predicted"/>
<name>A0A4S3ZVQ5_9FLAO</name>
<evidence type="ECO:0000256" key="1">
    <source>
        <dbReference type="ARBA" id="ARBA00022729"/>
    </source>
</evidence>